<dbReference type="GO" id="GO:0022857">
    <property type="term" value="F:transmembrane transporter activity"/>
    <property type="evidence" value="ECO:0007669"/>
    <property type="project" value="InterPro"/>
</dbReference>
<dbReference type="OrthoDB" id="9808136at2"/>
<keyword evidence="5 6" id="KW-0472">Membrane</keyword>
<evidence type="ECO:0000256" key="4">
    <source>
        <dbReference type="ARBA" id="ARBA00022989"/>
    </source>
</evidence>
<dbReference type="InterPro" id="IPR001851">
    <property type="entry name" value="ABC_transp_permease"/>
</dbReference>
<evidence type="ECO:0000256" key="5">
    <source>
        <dbReference type="ARBA" id="ARBA00023136"/>
    </source>
</evidence>
<feature type="transmembrane region" description="Helical" evidence="6">
    <location>
        <begin position="17"/>
        <end position="37"/>
    </location>
</feature>
<keyword evidence="2" id="KW-1003">Cell membrane</keyword>
<evidence type="ECO:0000256" key="1">
    <source>
        <dbReference type="ARBA" id="ARBA00004651"/>
    </source>
</evidence>
<dbReference type="PANTHER" id="PTHR32196">
    <property type="entry name" value="ABC TRANSPORTER PERMEASE PROTEIN YPHD-RELATED-RELATED"/>
    <property type="match status" value="1"/>
</dbReference>
<feature type="transmembrane region" description="Helical" evidence="6">
    <location>
        <begin position="49"/>
        <end position="82"/>
    </location>
</feature>
<feature type="transmembrane region" description="Helical" evidence="6">
    <location>
        <begin position="290"/>
        <end position="310"/>
    </location>
</feature>
<dbReference type="CDD" id="cd06579">
    <property type="entry name" value="TM_PBP1_transp_AraH_like"/>
    <property type="match status" value="1"/>
</dbReference>
<evidence type="ECO:0000256" key="6">
    <source>
        <dbReference type="SAM" id="Phobius"/>
    </source>
</evidence>
<dbReference type="EMBL" id="FRCS01000030">
    <property type="protein sequence ID" value="SHN47937.1"/>
    <property type="molecule type" value="Genomic_DNA"/>
</dbReference>
<keyword evidence="8" id="KW-1185">Reference proteome</keyword>
<dbReference type="GO" id="GO:0005886">
    <property type="term" value="C:plasma membrane"/>
    <property type="evidence" value="ECO:0007669"/>
    <property type="project" value="UniProtKB-SubCell"/>
</dbReference>
<dbReference type="Pfam" id="PF02653">
    <property type="entry name" value="BPD_transp_2"/>
    <property type="match status" value="1"/>
</dbReference>
<sequence>MSVKSLARWAAGSPYKWVWIAVAALYLVMLAATPNAATGRSLANMMPEFGLLAVATLGQAVVVMQRGFDFSLVGIIALTGMIVAKLTDSGVAPLSAVTIALVVGVLAGAGNGLLVSRLALSPLVATLASNGLFLGLAYLVSNGQQILVPDSLTHFATSRVAGIATSFWIAAGVVIVLLVLVRLTTFGRRFVATGSSPDAARAAGLPVIRSLVGAYGIAGFLFGVTGVLIAGFVGAGSSGATSTYLISSISALVVAGAAVTGTRISLVAAVVGALFMTMLSQFILALGASAAVQGLIQGLVLLTAVAYPNLRLPRVRLRRPALH</sequence>
<keyword evidence="3 6" id="KW-0812">Transmembrane</keyword>
<gene>
    <name evidence="7" type="ORF">SAMN05443668_13040</name>
</gene>
<reference evidence="7 8" key="1">
    <citation type="submission" date="2016-11" db="EMBL/GenBank/DDBJ databases">
        <authorList>
            <person name="Jaros S."/>
            <person name="Januszkiewicz K."/>
            <person name="Wedrychowicz H."/>
        </authorList>
    </citation>
    <scope>NUCLEOTIDE SEQUENCE [LARGE SCALE GENOMIC DNA]</scope>
    <source>
        <strain evidence="7 8">DSM 46144</strain>
    </source>
</reference>
<feature type="transmembrane region" description="Helical" evidence="6">
    <location>
        <begin position="94"/>
        <end position="115"/>
    </location>
</feature>
<feature type="transmembrane region" description="Helical" evidence="6">
    <location>
        <begin position="241"/>
        <end position="259"/>
    </location>
</feature>
<dbReference type="RefSeq" id="WP_073266272.1">
    <property type="nucleotide sequence ID" value="NZ_FRCS01000030.1"/>
</dbReference>
<keyword evidence="4 6" id="KW-1133">Transmembrane helix</keyword>
<evidence type="ECO:0000256" key="2">
    <source>
        <dbReference type="ARBA" id="ARBA00022475"/>
    </source>
</evidence>
<comment type="subcellular location">
    <subcellularLocation>
        <location evidence="1">Cell membrane</location>
        <topology evidence="1">Multi-pass membrane protein</topology>
    </subcellularLocation>
</comment>
<evidence type="ECO:0000313" key="8">
    <source>
        <dbReference type="Proteomes" id="UP000184440"/>
    </source>
</evidence>
<dbReference type="Proteomes" id="UP000184440">
    <property type="component" value="Unassembled WGS sequence"/>
</dbReference>
<feature type="transmembrane region" description="Helical" evidence="6">
    <location>
        <begin position="160"/>
        <end position="181"/>
    </location>
</feature>
<accession>A0A1M7RNK9</accession>
<feature type="transmembrane region" description="Helical" evidence="6">
    <location>
        <begin position="211"/>
        <end position="235"/>
    </location>
</feature>
<organism evidence="7 8">
    <name type="scientific">Cryptosporangium aurantiacum</name>
    <dbReference type="NCBI Taxonomy" id="134849"/>
    <lineage>
        <taxon>Bacteria</taxon>
        <taxon>Bacillati</taxon>
        <taxon>Actinomycetota</taxon>
        <taxon>Actinomycetes</taxon>
        <taxon>Cryptosporangiales</taxon>
        <taxon>Cryptosporangiaceae</taxon>
        <taxon>Cryptosporangium</taxon>
    </lineage>
</organism>
<proteinExistence type="predicted"/>
<evidence type="ECO:0000256" key="3">
    <source>
        <dbReference type="ARBA" id="ARBA00022692"/>
    </source>
</evidence>
<dbReference type="STRING" id="134849.SAMN05443668_13040"/>
<feature type="transmembrane region" description="Helical" evidence="6">
    <location>
        <begin position="122"/>
        <end position="140"/>
    </location>
</feature>
<name>A0A1M7RNK9_9ACTN</name>
<dbReference type="AlphaFoldDB" id="A0A1M7RNK9"/>
<protein>
    <submittedName>
        <fullName evidence="7">Monosaccharide ABC transporter membrane protein, CUT2 family</fullName>
    </submittedName>
</protein>
<evidence type="ECO:0000313" key="7">
    <source>
        <dbReference type="EMBL" id="SHN47937.1"/>
    </source>
</evidence>
<feature type="transmembrane region" description="Helical" evidence="6">
    <location>
        <begin position="266"/>
        <end position="284"/>
    </location>
</feature>